<evidence type="ECO:0000259" key="1">
    <source>
        <dbReference type="Pfam" id="PF20150"/>
    </source>
</evidence>
<evidence type="ECO:0000313" key="2">
    <source>
        <dbReference type="EMBL" id="KAL2073042.1"/>
    </source>
</evidence>
<protein>
    <recommendedName>
        <fullName evidence="1">2EXR domain-containing protein</fullName>
    </recommendedName>
</protein>
<name>A0ABR4CTC3_9HELO</name>
<dbReference type="PANTHER" id="PTHR35910:SF1">
    <property type="entry name" value="2EXR DOMAIN-CONTAINING PROTEIN"/>
    <property type="match status" value="1"/>
</dbReference>
<dbReference type="InterPro" id="IPR045518">
    <property type="entry name" value="2EXR"/>
</dbReference>
<reference evidence="2 3" key="1">
    <citation type="journal article" date="2024" name="Commun. Biol.">
        <title>Comparative genomic analysis of thermophilic fungi reveals convergent evolutionary adaptations and gene losses.</title>
        <authorList>
            <person name="Steindorff A.S."/>
            <person name="Aguilar-Pontes M.V."/>
            <person name="Robinson A.J."/>
            <person name="Andreopoulos B."/>
            <person name="LaButti K."/>
            <person name="Kuo A."/>
            <person name="Mondo S."/>
            <person name="Riley R."/>
            <person name="Otillar R."/>
            <person name="Haridas S."/>
            <person name="Lipzen A."/>
            <person name="Grimwood J."/>
            <person name="Schmutz J."/>
            <person name="Clum A."/>
            <person name="Reid I.D."/>
            <person name="Moisan M.C."/>
            <person name="Butler G."/>
            <person name="Nguyen T.T.M."/>
            <person name="Dewar K."/>
            <person name="Conant G."/>
            <person name="Drula E."/>
            <person name="Henrissat B."/>
            <person name="Hansel C."/>
            <person name="Singer S."/>
            <person name="Hutchinson M.I."/>
            <person name="de Vries R.P."/>
            <person name="Natvig D.O."/>
            <person name="Powell A.J."/>
            <person name="Tsang A."/>
            <person name="Grigoriev I.V."/>
        </authorList>
    </citation>
    <scope>NUCLEOTIDE SEQUENCE [LARGE SCALE GENOMIC DNA]</scope>
    <source>
        <strain evidence="2 3">CBS 494.80</strain>
    </source>
</reference>
<comment type="caution">
    <text evidence="2">The sequence shown here is derived from an EMBL/GenBank/DDBJ whole genome shotgun (WGS) entry which is preliminary data.</text>
</comment>
<sequence>MHRPYKFDPPWIDFFTRPCPWFTKQLTSFPQFSRLPKELQLVIWELAEPCRQVVSLSCPSVSWMALSRRGDPAPEIYLQYRRPGMRKACFDARVAGLKHFPSTPAFKSYLPSPVRFNFDRDVLELDMHMMEWIATVHEEQRIPLVEPPMVKNLAVSHYRPFRLEDLVLICQYFTGLDVLMLHEPELGSNQLPSKGMLHDLSPKQACRIPRYRWIEILRPIRSAIPGVRPWLHKWVPPTLTTGTVTQWARLALTPRALRRRDPEEDREPNMMDWSPTLSIPSLEYSPRLELPSGQISNISAGHKEAVKWAWEYDSSLEVAIMKSWVFENAALKLFNIDGRKVKDIDSLSWPGRDKIKVFSEGALYL</sequence>
<dbReference type="Proteomes" id="UP001595075">
    <property type="component" value="Unassembled WGS sequence"/>
</dbReference>
<feature type="domain" description="2EXR" evidence="1">
    <location>
        <begin position="29"/>
        <end position="123"/>
    </location>
</feature>
<dbReference type="EMBL" id="JAZHXI010000003">
    <property type="protein sequence ID" value="KAL2073042.1"/>
    <property type="molecule type" value="Genomic_DNA"/>
</dbReference>
<dbReference type="Pfam" id="PF20150">
    <property type="entry name" value="2EXR"/>
    <property type="match status" value="1"/>
</dbReference>
<gene>
    <name evidence="2" type="ORF">VTL71DRAFT_10366</name>
</gene>
<proteinExistence type="predicted"/>
<accession>A0ABR4CTC3</accession>
<organism evidence="2 3">
    <name type="scientific">Oculimacula yallundae</name>
    <dbReference type="NCBI Taxonomy" id="86028"/>
    <lineage>
        <taxon>Eukaryota</taxon>
        <taxon>Fungi</taxon>
        <taxon>Dikarya</taxon>
        <taxon>Ascomycota</taxon>
        <taxon>Pezizomycotina</taxon>
        <taxon>Leotiomycetes</taxon>
        <taxon>Helotiales</taxon>
        <taxon>Ploettnerulaceae</taxon>
        <taxon>Oculimacula</taxon>
    </lineage>
</organism>
<evidence type="ECO:0000313" key="3">
    <source>
        <dbReference type="Proteomes" id="UP001595075"/>
    </source>
</evidence>
<dbReference type="PANTHER" id="PTHR35910">
    <property type="entry name" value="2EXR DOMAIN-CONTAINING PROTEIN"/>
    <property type="match status" value="1"/>
</dbReference>
<keyword evidence="3" id="KW-1185">Reference proteome</keyword>